<organism evidence="1 2">
    <name type="scientific">Diversispora epigaea</name>
    <dbReference type="NCBI Taxonomy" id="1348612"/>
    <lineage>
        <taxon>Eukaryota</taxon>
        <taxon>Fungi</taxon>
        <taxon>Fungi incertae sedis</taxon>
        <taxon>Mucoromycota</taxon>
        <taxon>Glomeromycotina</taxon>
        <taxon>Glomeromycetes</taxon>
        <taxon>Diversisporales</taxon>
        <taxon>Diversisporaceae</taxon>
        <taxon>Diversispora</taxon>
    </lineage>
</organism>
<dbReference type="OrthoDB" id="2438399at2759"/>
<proteinExistence type="predicted"/>
<dbReference type="Proteomes" id="UP000266861">
    <property type="component" value="Unassembled WGS sequence"/>
</dbReference>
<dbReference type="AlphaFoldDB" id="A0A397JLN5"/>
<evidence type="ECO:0000313" key="2">
    <source>
        <dbReference type="Proteomes" id="UP000266861"/>
    </source>
</evidence>
<gene>
    <name evidence="1" type="ORF">Glove_22g24</name>
</gene>
<sequence length="83" mass="9680">MRKSTHKCLVDKKRKINRKIISWAKLKIARRSSRITAKLCEQLVSKVVEFCKIVITSVSEAYTSILREIWGGNKVFKCNEREP</sequence>
<reference evidence="1 2" key="1">
    <citation type="submission" date="2018-08" db="EMBL/GenBank/DDBJ databases">
        <title>Genome and evolution of the arbuscular mycorrhizal fungus Diversispora epigaea (formerly Glomus versiforme) and its bacterial endosymbionts.</title>
        <authorList>
            <person name="Sun X."/>
            <person name="Fei Z."/>
            <person name="Harrison M."/>
        </authorList>
    </citation>
    <scope>NUCLEOTIDE SEQUENCE [LARGE SCALE GENOMIC DNA]</scope>
    <source>
        <strain evidence="1 2">IT104</strain>
    </source>
</reference>
<comment type="caution">
    <text evidence="1">The sequence shown here is derived from an EMBL/GenBank/DDBJ whole genome shotgun (WGS) entry which is preliminary data.</text>
</comment>
<name>A0A397JLN5_9GLOM</name>
<evidence type="ECO:0000313" key="1">
    <source>
        <dbReference type="EMBL" id="RHZ88527.1"/>
    </source>
</evidence>
<accession>A0A397JLN5</accession>
<dbReference type="EMBL" id="PQFF01000020">
    <property type="protein sequence ID" value="RHZ88527.1"/>
    <property type="molecule type" value="Genomic_DNA"/>
</dbReference>
<protein>
    <submittedName>
        <fullName evidence="1">Uncharacterized protein</fullName>
    </submittedName>
</protein>
<keyword evidence="2" id="KW-1185">Reference proteome</keyword>